<dbReference type="Proteomes" id="UP000224567">
    <property type="component" value="Unassembled WGS sequence"/>
</dbReference>
<gene>
    <name evidence="1" type="ORF">CQW23_05551</name>
</gene>
<reference evidence="1 2" key="1">
    <citation type="journal article" date="2017" name="Genome Biol.">
        <title>New reference genome sequences of hot pepper reveal the massive evolution of plant disease-resistance genes by retroduplication.</title>
        <authorList>
            <person name="Kim S."/>
            <person name="Park J."/>
            <person name="Yeom S.I."/>
            <person name="Kim Y.M."/>
            <person name="Seo E."/>
            <person name="Kim K.T."/>
            <person name="Kim M.S."/>
            <person name="Lee J.M."/>
            <person name="Cheong K."/>
            <person name="Shin H.S."/>
            <person name="Kim S.B."/>
            <person name="Han K."/>
            <person name="Lee J."/>
            <person name="Park M."/>
            <person name="Lee H.A."/>
            <person name="Lee H.Y."/>
            <person name="Lee Y."/>
            <person name="Oh S."/>
            <person name="Lee J.H."/>
            <person name="Choi E."/>
            <person name="Choi E."/>
            <person name="Lee S.E."/>
            <person name="Jeon J."/>
            <person name="Kim H."/>
            <person name="Choi G."/>
            <person name="Song H."/>
            <person name="Lee J."/>
            <person name="Lee S.C."/>
            <person name="Kwon J.K."/>
            <person name="Lee H.Y."/>
            <person name="Koo N."/>
            <person name="Hong Y."/>
            <person name="Kim R.W."/>
            <person name="Kang W.H."/>
            <person name="Huh J.H."/>
            <person name="Kang B.C."/>
            <person name="Yang T.J."/>
            <person name="Lee Y.H."/>
            <person name="Bennetzen J.L."/>
            <person name="Choi D."/>
        </authorList>
    </citation>
    <scope>NUCLEOTIDE SEQUENCE [LARGE SCALE GENOMIC DNA]</scope>
    <source>
        <strain evidence="2">cv. PBC81</strain>
    </source>
</reference>
<proteinExistence type="predicted"/>
<dbReference type="EMBL" id="MLFT02000002">
    <property type="protein sequence ID" value="PHT57065.1"/>
    <property type="molecule type" value="Genomic_DNA"/>
</dbReference>
<dbReference type="OrthoDB" id="1649103at2759"/>
<reference evidence="2" key="2">
    <citation type="journal article" date="2017" name="J. Anim. Genet.">
        <title>Multiple reference genome sequences of hot pepper reveal the massive evolution of plant disease resistance genes by retroduplication.</title>
        <authorList>
            <person name="Kim S."/>
            <person name="Park J."/>
            <person name="Yeom S.-I."/>
            <person name="Kim Y.-M."/>
            <person name="Seo E."/>
            <person name="Kim K.-T."/>
            <person name="Kim M.-S."/>
            <person name="Lee J.M."/>
            <person name="Cheong K."/>
            <person name="Shin H.-S."/>
            <person name="Kim S.-B."/>
            <person name="Han K."/>
            <person name="Lee J."/>
            <person name="Park M."/>
            <person name="Lee H.-A."/>
            <person name="Lee H.-Y."/>
            <person name="Lee Y."/>
            <person name="Oh S."/>
            <person name="Lee J.H."/>
            <person name="Choi E."/>
            <person name="Choi E."/>
            <person name="Lee S.E."/>
            <person name="Jeon J."/>
            <person name="Kim H."/>
            <person name="Choi G."/>
            <person name="Song H."/>
            <person name="Lee J."/>
            <person name="Lee S.-C."/>
            <person name="Kwon J.-K."/>
            <person name="Lee H.-Y."/>
            <person name="Koo N."/>
            <person name="Hong Y."/>
            <person name="Kim R.W."/>
            <person name="Kang W.-H."/>
            <person name="Huh J.H."/>
            <person name="Kang B.-C."/>
            <person name="Yang T.-J."/>
            <person name="Lee Y.-H."/>
            <person name="Bennetzen J.L."/>
            <person name="Choi D."/>
        </authorList>
    </citation>
    <scope>NUCLEOTIDE SEQUENCE [LARGE SCALE GENOMIC DNA]</scope>
    <source>
        <strain evidence="2">cv. PBC81</strain>
    </source>
</reference>
<organism evidence="1 2">
    <name type="scientific">Capsicum baccatum</name>
    <name type="common">Peruvian pepper</name>
    <dbReference type="NCBI Taxonomy" id="33114"/>
    <lineage>
        <taxon>Eukaryota</taxon>
        <taxon>Viridiplantae</taxon>
        <taxon>Streptophyta</taxon>
        <taxon>Embryophyta</taxon>
        <taxon>Tracheophyta</taxon>
        <taxon>Spermatophyta</taxon>
        <taxon>Magnoliopsida</taxon>
        <taxon>eudicotyledons</taxon>
        <taxon>Gunneridae</taxon>
        <taxon>Pentapetalae</taxon>
        <taxon>asterids</taxon>
        <taxon>lamiids</taxon>
        <taxon>Solanales</taxon>
        <taxon>Solanaceae</taxon>
        <taxon>Solanoideae</taxon>
        <taxon>Capsiceae</taxon>
        <taxon>Capsicum</taxon>
    </lineage>
</organism>
<evidence type="ECO:0000313" key="1">
    <source>
        <dbReference type="EMBL" id="PHT57065.1"/>
    </source>
</evidence>
<accession>A0A2G2XHV4</accession>
<sequence>MIYEYSNMENSNKEREMECSSRKMNAYMHSQIMRIREEDSQLGEDIAKKLWERVVVDQDVASVLMLSRPILPASPLSGKTPIKSAN</sequence>
<keyword evidence="2" id="KW-1185">Reference proteome</keyword>
<name>A0A2G2XHV4_CAPBA</name>
<evidence type="ECO:0000313" key="2">
    <source>
        <dbReference type="Proteomes" id="UP000224567"/>
    </source>
</evidence>
<dbReference type="AlphaFoldDB" id="A0A2G2XHV4"/>
<comment type="caution">
    <text evidence="1">The sequence shown here is derived from an EMBL/GenBank/DDBJ whole genome shotgun (WGS) entry which is preliminary data.</text>
</comment>
<protein>
    <submittedName>
        <fullName evidence="1">Uncharacterized protein</fullName>
    </submittedName>
</protein>